<dbReference type="InParanoid" id="Q4CXP7"/>
<dbReference type="PROSITE" id="PS00690">
    <property type="entry name" value="DEAH_ATP_HELICASE"/>
    <property type="match status" value="1"/>
</dbReference>
<dbReference type="GO" id="GO:0003724">
    <property type="term" value="F:RNA helicase activity"/>
    <property type="evidence" value="ECO:0007669"/>
    <property type="project" value="UniProtKB-EC"/>
</dbReference>
<evidence type="ECO:0000256" key="4">
    <source>
        <dbReference type="ARBA" id="ARBA00022801"/>
    </source>
</evidence>
<keyword evidence="9" id="KW-1133">Transmembrane helix</keyword>
<dbReference type="Pfam" id="PF00270">
    <property type="entry name" value="DEAD"/>
    <property type="match status" value="1"/>
</dbReference>
<feature type="non-terminal residue" evidence="11">
    <location>
        <position position="715"/>
    </location>
</feature>
<feature type="region of interest" description="Disordered" evidence="8">
    <location>
        <begin position="118"/>
        <end position="157"/>
    </location>
</feature>
<feature type="transmembrane region" description="Helical" evidence="9">
    <location>
        <begin position="12"/>
        <end position="35"/>
    </location>
</feature>
<dbReference type="GO" id="GO:0005524">
    <property type="term" value="F:ATP binding"/>
    <property type="evidence" value="ECO:0007669"/>
    <property type="project" value="UniProtKB-KW"/>
</dbReference>
<evidence type="ECO:0000256" key="1">
    <source>
        <dbReference type="ARBA" id="ARBA00012552"/>
    </source>
</evidence>
<dbReference type="PANTHER" id="PTHR18934:SF91">
    <property type="entry name" value="PRE-MRNA-SPLICING FACTOR ATP-DEPENDENT RNA HELICASE PRP16"/>
    <property type="match status" value="1"/>
</dbReference>
<evidence type="ECO:0000256" key="9">
    <source>
        <dbReference type="SAM" id="Phobius"/>
    </source>
</evidence>
<dbReference type="RefSeq" id="XP_806900.1">
    <property type="nucleotide sequence ID" value="XM_801807.1"/>
</dbReference>
<dbReference type="EMBL" id="AAHK01001518">
    <property type="protein sequence ID" value="EAN85049.1"/>
    <property type="molecule type" value="Genomic_DNA"/>
</dbReference>
<dbReference type="KEGG" id="tcr:508643.9"/>
<keyword evidence="2" id="KW-0507">mRNA processing</keyword>
<dbReference type="Gene3D" id="3.40.50.300">
    <property type="entry name" value="P-loop containing nucleotide triphosphate hydrolases"/>
    <property type="match status" value="2"/>
</dbReference>
<dbReference type="CDD" id="cd18791">
    <property type="entry name" value="SF2_C_RHA"/>
    <property type="match status" value="1"/>
</dbReference>
<dbReference type="SMART" id="SM00487">
    <property type="entry name" value="DEXDc"/>
    <property type="match status" value="1"/>
</dbReference>
<keyword evidence="5" id="KW-0347">Helicase</keyword>
<evidence type="ECO:0000256" key="3">
    <source>
        <dbReference type="ARBA" id="ARBA00022741"/>
    </source>
</evidence>
<dbReference type="InterPro" id="IPR002464">
    <property type="entry name" value="DNA/RNA_helicase_DEAH_CS"/>
</dbReference>
<feature type="compositionally biased region" description="Basic and acidic residues" evidence="8">
    <location>
        <begin position="327"/>
        <end position="342"/>
    </location>
</feature>
<dbReference type="SMR" id="Q4CXP7"/>
<comment type="catalytic activity">
    <reaction evidence="7">
        <text>ATP + H2O = ADP + phosphate + H(+)</text>
        <dbReference type="Rhea" id="RHEA:13065"/>
        <dbReference type="ChEBI" id="CHEBI:15377"/>
        <dbReference type="ChEBI" id="CHEBI:15378"/>
        <dbReference type="ChEBI" id="CHEBI:30616"/>
        <dbReference type="ChEBI" id="CHEBI:43474"/>
        <dbReference type="ChEBI" id="CHEBI:456216"/>
        <dbReference type="EC" id="3.6.4.13"/>
    </reaction>
</comment>
<dbReference type="STRING" id="353153.Q4CXP7"/>
<evidence type="ECO:0000256" key="5">
    <source>
        <dbReference type="ARBA" id="ARBA00022806"/>
    </source>
</evidence>
<name>Q4CXP7_TRYCC</name>
<feature type="region of interest" description="Disordered" evidence="8">
    <location>
        <begin position="76"/>
        <end position="95"/>
    </location>
</feature>
<keyword evidence="12" id="KW-1185">Reference proteome</keyword>
<dbReference type="SUPFAM" id="SSF52540">
    <property type="entry name" value="P-loop containing nucleoside triphosphate hydrolases"/>
    <property type="match status" value="1"/>
</dbReference>
<feature type="domain" description="Helicase ATP-binding" evidence="10">
    <location>
        <begin position="396"/>
        <end position="560"/>
    </location>
</feature>
<keyword evidence="9" id="KW-0472">Membrane</keyword>
<feature type="region of interest" description="Disordered" evidence="8">
    <location>
        <begin position="170"/>
        <end position="190"/>
    </location>
</feature>
<dbReference type="FunCoup" id="Q4CXP7">
    <property type="interactions" value="598"/>
</dbReference>
<organism evidence="11 12">
    <name type="scientific">Trypanosoma cruzi (strain CL Brener)</name>
    <dbReference type="NCBI Taxonomy" id="353153"/>
    <lineage>
        <taxon>Eukaryota</taxon>
        <taxon>Discoba</taxon>
        <taxon>Euglenozoa</taxon>
        <taxon>Kinetoplastea</taxon>
        <taxon>Metakinetoplastina</taxon>
        <taxon>Trypanosomatida</taxon>
        <taxon>Trypanosomatidae</taxon>
        <taxon>Trypanosoma</taxon>
        <taxon>Schizotrypanum</taxon>
    </lineage>
</organism>
<keyword evidence="6" id="KW-0067">ATP-binding</keyword>
<evidence type="ECO:0000256" key="2">
    <source>
        <dbReference type="ARBA" id="ARBA00022664"/>
    </source>
</evidence>
<dbReference type="PaxDb" id="353153-Q4CXP7"/>
<dbReference type="EC" id="3.6.4.13" evidence="1"/>
<evidence type="ECO:0000259" key="10">
    <source>
        <dbReference type="PROSITE" id="PS51192"/>
    </source>
</evidence>
<dbReference type="InterPro" id="IPR027417">
    <property type="entry name" value="P-loop_NTPase"/>
</dbReference>
<comment type="caution">
    <text evidence="11">The sequence shown here is derived from an EMBL/GenBank/DDBJ whole genome shotgun (WGS) entry which is preliminary data.</text>
</comment>
<reference evidence="11 12" key="1">
    <citation type="journal article" date="2005" name="Science">
        <title>The genome sequence of Trypanosoma cruzi, etiologic agent of Chagas disease.</title>
        <authorList>
            <person name="El-Sayed N.M."/>
            <person name="Myler P.J."/>
            <person name="Bartholomeu D.C."/>
            <person name="Nilsson D."/>
            <person name="Aggarwal G."/>
            <person name="Tran A.N."/>
            <person name="Ghedin E."/>
            <person name="Worthey E.A."/>
            <person name="Delcher A.L."/>
            <person name="Blandin G."/>
            <person name="Westenberger S.J."/>
            <person name="Caler E."/>
            <person name="Cerqueira G.C."/>
            <person name="Branche C."/>
            <person name="Haas B."/>
            <person name="Anupama A."/>
            <person name="Arner E."/>
            <person name="Aslund L."/>
            <person name="Attipoe P."/>
            <person name="Bontempi E."/>
            <person name="Bringaud F."/>
            <person name="Burton P."/>
            <person name="Cadag E."/>
            <person name="Campbell D.A."/>
            <person name="Carrington M."/>
            <person name="Crabtree J."/>
            <person name="Darban H."/>
            <person name="da Silveira J.F."/>
            <person name="de Jong P."/>
            <person name="Edwards K."/>
            <person name="Englund P.T."/>
            <person name="Fazelina G."/>
            <person name="Feldblyum T."/>
            <person name="Ferella M."/>
            <person name="Frasch A.C."/>
            <person name="Gull K."/>
            <person name="Horn D."/>
            <person name="Hou L."/>
            <person name="Huang Y."/>
            <person name="Kindlund E."/>
            <person name="Klingbeil M."/>
            <person name="Kluge S."/>
            <person name="Koo H."/>
            <person name="Lacerda D."/>
            <person name="Levin M.J."/>
            <person name="Lorenzi H."/>
            <person name="Louie T."/>
            <person name="Machado C.R."/>
            <person name="McCulloch R."/>
            <person name="McKenna A."/>
            <person name="Mizuno Y."/>
            <person name="Mottram J.C."/>
            <person name="Nelson S."/>
            <person name="Ochaya S."/>
            <person name="Osoegawa K."/>
            <person name="Pai G."/>
            <person name="Parsons M."/>
            <person name="Pentony M."/>
            <person name="Pettersson U."/>
            <person name="Pop M."/>
            <person name="Ramirez J.L."/>
            <person name="Rinta J."/>
            <person name="Robertson L."/>
            <person name="Salzberg S.L."/>
            <person name="Sanchez D.O."/>
            <person name="Seyler A."/>
            <person name="Sharma R."/>
            <person name="Shetty J."/>
            <person name="Simpson A.J."/>
            <person name="Sisk E."/>
            <person name="Tammi M.T."/>
            <person name="Tarleton R."/>
            <person name="Teixeira S."/>
            <person name="Van Aken S."/>
            <person name="Vogt C."/>
            <person name="Ward P.N."/>
            <person name="Wickstead B."/>
            <person name="Wortman J."/>
            <person name="White O."/>
            <person name="Fraser C.M."/>
            <person name="Stuart K.D."/>
            <person name="Andersson B."/>
        </authorList>
    </citation>
    <scope>NUCLEOTIDE SEQUENCE [LARGE SCALE GENOMIC DNA]</scope>
    <source>
        <strain evidence="11 12">CL Brener</strain>
    </source>
</reference>
<evidence type="ECO:0000313" key="11">
    <source>
        <dbReference type="EMBL" id="EAN85049.1"/>
    </source>
</evidence>
<evidence type="ECO:0000256" key="7">
    <source>
        <dbReference type="ARBA" id="ARBA00047984"/>
    </source>
</evidence>
<accession>Q4CXP7</accession>
<keyword evidence="4" id="KW-0378">Hydrolase</keyword>
<dbReference type="InterPro" id="IPR014001">
    <property type="entry name" value="Helicase_ATP-bd"/>
</dbReference>
<dbReference type="AlphaFoldDB" id="Q4CXP7"/>
<proteinExistence type="predicted"/>
<evidence type="ECO:0000256" key="8">
    <source>
        <dbReference type="SAM" id="MobiDB-lite"/>
    </source>
</evidence>
<dbReference type="PANTHER" id="PTHR18934">
    <property type="entry name" value="ATP-DEPENDENT RNA HELICASE"/>
    <property type="match status" value="1"/>
</dbReference>
<dbReference type="eggNOG" id="KOG0924">
    <property type="taxonomic scope" value="Eukaryota"/>
</dbReference>
<feature type="compositionally biased region" description="Polar residues" evidence="8">
    <location>
        <begin position="83"/>
        <end position="95"/>
    </location>
</feature>
<protein>
    <recommendedName>
        <fullName evidence="1">RNA helicase</fullName>
        <ecNumber evidence="1">3.6.4.13</ecNumber>
    </recommendedName>
</protein>
<evidence type="ECO:0000313" key="12">
    <source>
        <dbReference type="Proteomes" id="UP000002296"/>
    </source>
</evidence>
<dbReference type="Proteomes" id="UP000002296">
    <property type="component" value="Unassembled WGS sequence"/>
</dbReference>
<dbReference type="InterPro" id="IPR011545">
    <property type="entry name" value="DEAD/DEAH_box_helicase_dom"/>
</dbReference>
<gene>
    <name evidence="11" type="ORF">Tc00.1047053508643.9</name>
</gene>
<feature type="region of interest" description="Disordered" evidence="8">
    <location>
        <begin position="310"/>
        <end position="342"/>
    </location>
</feature>
<dbReference type="FunFam" id="3.40.50.300:FF:000615">
    <property type="entry name" value="pre-mRNA-splicing factor ATP-dependent RNA helicase DEAH7"/>
    <property type="match status" value="1"/>
</dbReference>
<keyword evidence="3" id="KW-0547">Nucleotide-binding</keyword>
<evidence type="ECO:0000256" key="6">
    <source>
        <dbReference type="ARBA" id="ARBA00022840"/>
    </source>
</evidence>
<dbReference type="GO" id="GO:0003723">
    <property type="term" value="F:RNA binding"/>
    <property type="evidence" value="ECO:0007669"/>
    <property type="project" value="TreeGrafter"/>
</dbReference>
<dbReference type="GO" id="GO:0016787">
    <property type="term" value="F:hydrolase activity"/>
    <property type="evidence" value="ECO:0007669"/>
    <property type="project" value="UniProtKB-KW"/>
</dbReference>
<keyword evidence="9" id="KW-0812">Transmembrane</keyword>
<dbReference type="GO" id="GO:0006397">
    <property type="term" value="P:mRNA processing"/>
    <property type="evidence" value="ECO:0007669"/>
    <property type="project" value="UniProtKB-KW"/>
</dbReference>
<dbReference type="GeneID" id="3537034"/>
<sequence>MVANRTFAYVCIFYYYYFSLFFPISVVFVSFLSTYTRWLHVRMKEYPMDVRRRPRDASLLASASKAAAGEDGVGIDTAMATAGSPNDMTETQGTGSDEVELAYGSAFYLQEEYLQRLRQRSHRQEASGEESDNEDGDSKGVTSKGTKGAPSNEADLMVNTRHQPLFFRLGKDFPPMAPSTTPDDGEETGAADGLLTALSVQEDNSSIILPVVSSMCRLAQSATKGSASLAFLRRQQEVERATREAMDTSKSDLARLLRKGEAGQQAAEEHLGTGSYFSNVEIKKTGNEDGLEEDETEMLRQKVRKETARLERMVETPAHNAVSSAATEKEDVEKEERSRQQEITLRRRQEKLERVQEARDRLAKESSHVEDYAAKRLALMALQRQLPIYRCKEELLRCIGENPVSIIIGETGSGKTTQLVQYLYQRGYTRGGGIIGCTQPRRLAAIGVARRVSQEMGCALGTRVGYAIHLDDNTTNETEVKFMTDGVLLREVVRDPDVSKYSVIVLDEAHERSVNTDVLLGVLQSAVRRRSDLKLVVTSATMDILKFSKFFGNAPFYEIPGQTYDVDVQYAAAPVEDYVAEAVFRICQLHIQMPLEGKHDILVFMTGRDDVLGTCELVRRRLREMDPKWLETLLVLPCLSEAVSAGASGVLDTAPPGMRKCVVATNVAETSLTIDGVRYVIDCGFMKTNVFRPKLGMNTLQRYPVSQAQANQRKG</sequence>
<dbReference type="PROSITE" id="PS51192">
    <property type="entry name" value="HELICASE_ATP_BIND_1"/>
    <property type="match status" value="1"/>
</dbReference>